<dbReference type="AlphaFoldDB" id="A0A344L498"/>
<proteinExistence type="predicted"/>
<gene>
    <name evidence="1" type="ORF">A4R43_10255</name>
</gene>
<evidence type="ECO:0000313" key="2">
    <source>
        <dbReference type="Proteomes" id="UP000250434"/>
    </source>
</evidence>
<dbReference type="KEGG" id="aab:A4R43_10255"/>
<dbReference type="EMBL" id="CP015163">
    <property type="protein sequence ID" value="AXB42872.1"/>
    <property type="molecule type" value="Genomic_DNA"/>
</dbReference>
<name>A0A344L498_9PSEU</name>
<sequence length="137" mass="14746">MTFPGRAVRGLAIRTGNPANCAPDHTSFTLDFEPLPAGRSGYEFDADLDYGFDDYHRELHEECAPAISQGVLLNLAGAPKPRGYGELPPAVDPAELGPSIAVRVVLVKVRYHLVDTSPAPHAAAAWEVTQRLREALG</sequence>
<dbReference type="OrthoDB" id="3696018at2"/>
<reference evidence="1 2" key="1">
    <citation type="submission" date="2016-04" db="EMBL/GenBank/DDBJ databases">
        <title>Complete genome sequence and analysis of deep-sea sediment isolate, Amycolatopsis sp. WP1.</title>
        <authorList>
            <person name="Wang H."/>
            <person name="Chen S."/>
            <person name="Wu Q."/>
        </authorList>
    </citation>
    <scope>NUCLEOTIDE SEQUENCE [LARGE SCALE GENOMIC DNA]</scope>
    <source>
        <strain evidence="1 2">WP1</strain>
    </source>
</reference>
<accession>A0A344L498</accession>
<keyword evidence="2" id="KW-1185">Reference proteome</keyword>
<protein>
    <submittedName>
        <fullName evidence="1">Uncharacterized protein</fullName>
    </submittedName>
</protein>
<dbReference type="RefSeq" id="WP_113692128.1">
    <property type="nucleotide sequence ID" value="NZ_CP015163.1"/>
</dbReference>
<organism evidence="1 2">
    <name type="scientific">Amycolatopsis albispora</name>
    <dbReference type="NCBI Taxonomy" id="1804986"/>
    <lineage>
        <taxon>Bacteria</taxon>
        <taxon>Bacillati</taxon>
        <taxon>Actinomycetota</taxon>
        <taxon>Actinomycetes</taxon>
        <taxon>Pseudonocardiales</taxon>
        <taxon>Pseudonocardiaceae</taxon>
        <taxon>Amycolatopsis</taxon>
    </lineage>
</organism>
<evidence type="ECO:0000313" key="1">
    <source>
        <dbReference type="EMBL" id="AXB42872.1"/>
    </source>
</evidence>
<dbReference type="Proteomes" id="UP000250434">
    <property type="component" value="Chromosome"/>
</dbReference>